<comment type="cofactor">
    <cofactor evidence="1">
        <name>Zn(2+)</name>
        <dbReference type="ChEBI" id="CHEBI:29105"/>
    </cofactor>
</comment>
<dbReference type="SMART" id="SM00116">
    <property type="entry name" value="CBS"/>
    <property type="match status" value="2"/>
</dbReference>
<gene>
    <name evidence="17" type="ORF">MNBD_NITROSPIRAE02-1238</name>
</gene>
<keyword evidence="9" id="KW-0378">Hydrolase</keyword>
<dbReference type="GO" id="GO:0006508">
    <property type="term" value="P:proteolysis"/>
    <property type="evidence" value="ECO:0007669"/>
    <property type="project" value="UniProtKB-KW"/>
</dbReference>
<feature type="transmembrane region" description="Helical" evidence="15">
    <location>
        <begin position="144"/>
        <end position="164"/>
    </location>
</feature>
<dbReference type="InterPro" id="IPR046342">
    <property type="entry name" value="CBS_dom_sf"/>
</dbReference>
<dbReference type="Gene3D" id="3.10.580.10">
    <property type="entry name" value="CBS-domain"/>
    <property type="match status" value="1"/>
</dbReference>
<keyword evidence="11 15" id="KW-1133">Transmembrane helix</keyword>
<proteinExistence type="inferred from homology"/>
<keyword evidence="14 15" id="KW-0472">Membrane</keyword>
<dbReference type="PIRSF" id="PIRSF006404">
    <property type="entry name" value="UCP006404_Pept_M50_CBS"/>
    <property type="match status" value="1"/>
</dbReference>
<keyword evidence="5" id="KW-0645">Protease</keyword>
<keyword evidence="7" id="KW-0479">Metal-binding</keyword>
<reference evidence="17" key="1">
    <citation type="submission" date="2018-06" db="EMBL/GenBank/DDBJ databases">
        <authorList>
            <person name="Zhirakovskaya E."/>
        </authorList>
    </citation>
    <scope>NUCLEOTIDE SEQUENCE</scope>
</reference>
<keyword evidence="10" id="KW-0862">Zinc</keyword>
<feature type="transmembrane region" description="Helical" evidence="15">
    <location>
        <begin position="197"/>
        <end position="227"/>
    </location>
</feature>
<keyword evidence="13" id="KW-0129">CBS domain</keyword>
<evidence type="ECO:0000256" key="3">
    <source>
        <dbReference type="ARBA" id="ARBA00007931"/>
    </source>
</evidence>
<evidence type="ECO:0000256" key="7">
    <source>
        <dbReference type="ARBA" id="ARBA00022723"/>
    </source>
</evidence>
<evidence type="ECO:0000256" key="9">
    <source>
        <dbReference type="ARBA" id="ARBA00022801"/>
    </source>
</evidence>
<evidence type="ECO:0000256" key="2">
    <source>
        <dbReference type="ARBA" id="ARBA00004651"/>
    </source>
</evidence>
<dbReference type="PROSITE" id="PS51371">
    <property type="entry name" value="CBS"/>
    <property type="match status" value="2"/>
</dbReference>
<evidence type="ECO:0000313" key="17">
    <source>
        <dbReference type="EMBL" id="VAX31692.1"/>
    </source>
</evidence>
<evidence type="ECO:0000256" key="5">
    <source>
        <dbReference type="ARBA" id="ARBA00022670"/>
    </source>
</evidence>
<feature type="transmembrane region" description="Helical" evidence="15">
    <location>
        <begin position="83"/>
        <end position="100"/>
    </location>
</feature>
<dbReference type="EMBL" id="UOGH01000212">
    <property type="protein sequence ID" value="VAX31692.1"/>
    <property type="molecule type" value="Genomic_DNA"/>
</dbReference>
<evidence type="ECO:0000256" key="1">
    <source>
        <dbReference type="ARBA" id="ARBA00001947"/>
    </source>
</evidence>
<evidence type="ECO:0000256" key="12">
    <source>
        <dbReference type="ARBA" id="ARBA00023049"/>
    </source>
</evidence>
<evidence type="ECO:0000256" key="8">
    <source>
        <dbReference type="ARBA" id="ARBA00022737"/>
    </source>
</evidence>
<comment type="subcellular location">
    <subcellularLocation>
        <location evidence="2">Cell membrane</location>
        <topology evidence="2">Multi-pass membrane protein</topology>
    </subcellularLocation>
</comment>
<feature type="transmembrane region" description="Helical" evidence="15">
    <location>
        <begin position="112"/>
        <end position="132"/>
    </location>
</feature>
<dbReference type="PANTHER" id="PTHR39188:SF3">
    <property type="entry name" value="STAGE IV SPORULATION PROTEIN FB"/>
    <property type="match status" value="1"/>
</dbReference>
<keyword evidence="8" id="KW-0677">Repeat</keyword>
<evidence type="ECO:0000256" key="15">
    <source>
        <dbReference type="SAM" id="Phobius"/>
    </source>
</evidence>
<evidence type="ECO:0000259" key="16">
    <source>
        <dbReference type="PROSITE" id="PS51371"/>
    </source>
</evidence>
<feature type="domain" description="CBS" evidence="16">
    <location>
        <begin position="316"/>
        <end position="371"/>
    </location>
</feature>
<dbReference type="InterPro" id="IPR008915">
    <property type="entry name" value="Peptidase_M50"/>
</dbReference>
<keyword evidence="6 15" id="KW-0812">Transmembrane</keyword>
<dbReference type="AlphaFoldDB" id="A0A3B1CTI5"/>
<evidence type="ECO:0000256" key="11">
    <source>
        <dbReference type="ARBA" id="ARBA00022989"/>
    </source>
</evidence>
<keyword evidence="12" id="KW-0482">Metalloprotease</keyword>
<sequence length="371" mass="41256">MNGTLLHGSWKITKIMGIPIRIHFSWLIVFGLITWSLSTFYFPEAAPDLPAVSYWIKGTIASLLLFASVAFHELAHSFVARRYKISIVSITLFIFGGVAQMKGEPPTPRAELRMAIAGPVSSLFLAGLFFLLYAASASAGVKALFSYLAQLNFILGVFNLIPGFPMDGGRVLRAVIWKRTGDFFYATRRAATFGQRIALFFVFFGLFSIFMGVPGSLWLILIGWFLYTAAQTSYQQASLQETLSGIKVRDVMVTDIVALSPDVTIDEAVNHYFLKYGFGGFPVFENGNFLGFVTLKDIKKVPREQWGDVKVSDVLVSHSKRWEVSPETDVIKALELMLNEDRGRLVVTDGGKVTGLITRNGIARYMQIMGR</sequence>
<dbReference type="InterPro" id="IPR016483">
    <property type="entry name" value="UCP006404_Pept_M50_CBS"/>
</dbReference>
<feature type="transmembrane region" description="Helical" evidence="15">
    <location>
        <begin position="54"/>
        <end position="71"/>
    </location>
</feature>
<protein>
    <recommendedName>
        <fullName evidence="16">CBS domain-containing protein</fullName>
    </recommendedName>
</protein>
<keyword evidence="4" id="KW-1003">Cell membrane</keyword>
<dbReference type="GO" id="GO:0046872">
    <property type="term" value="F:metal ion binding"/>
    <property type="evidence" value="ECO:0007669"/>
    <property type="project" value="UniProtKB-KW"/>
</dbReference>
<dbReference type="Pfam" id="PF00571">
    <property type="entry name" value="CBS"/>
    <property type="match status" value="2"/>
</dbReference>
<evidence type="ECO:0000256" key="4">
    <source>
        <dbReference type="ARBA" id="ARBA00022475"/>
    </source>
</evidence>
<dbReference type="InterPro" id="IPR000644">
    <property type="entry name" value="CBS_dom"/>
</dbReference>
<evidence type="ECO:0000256" key="13">
    <source>
        <dbReference type="ARBA" id="ARBA00023122"/>
    </source>
</evidence>
<dbReference type="SUPFAM" id="SSF54631">
    <property type="entry name" value="CBS-domain pair"/>
    <property type="match status" value="1"/>
</dbReference>
<feature type="transmembrane region" description="Helical" evidence="15">
    <location>
        <begin position="20"/>
        <end position="42"/>
    </location>
</feature>
<feature type="domain" description="CBS" evidence="16">
    <location>
        <begin position="252"/>
        <end position="309"/>
    </location>
</feature>
<name>A0A3B1CTI5_9ZZZZ</name>
<organism evidence="17">
    <name type="scientific">hydrothermal vent metagenome</name>
    <dbReference type="NCBI Taxonomy" id="652676"/>
    <lineage>
        <taxon>unclassified sequences</taxon>
        <taxon>metagenomes</taxon>
        <taxon>ecological metagenomes</taxon>
    </lineage>
</organism>
<dbReference type="GO" id="GO:0008237">
    <property type="term" value="F:metallopeptidase activity"/>
    <property type="evidence" value="ECO:0007669"/>
    <property type="project" value="UniProtKB-KW"/>
</dbReference>
<dbReference type="GO" id="GO:0005886">
    <property type="term" value="C:plasma membrane"/>
    <property type="evidence" value="ECO:0007669"/>
    <property type="project" value="UniProtKB-SubCell"/>
</dbReference>
<dbReference type="PANTHER" id="PTHR39188">
    <property type="entry name" value="MEMBRANE-ASSOCIATED ZINC METALLOPROTEASE M50B"/>
    <property type="match status" value="1"/>
</dbReference>
<evidence type="ECO:0000256" key="14">
    <source>
        <dbReference type="ARBA" id="ARBA00023136"/>
    </source>
</evidence>
<comment type="similarity">
    <text evidence="3">Belongs to the peptidase M50B family.</text>
</comment>
<evidence type="ECO:0000256" key="10">
    <source>
        <dbReference type="ARBA" id="ARBA00022833"/>
    </source>
</evidence>
<evidence type="ECO:0000256" key="6">
    <source>
        <dbReference type="ARBA" id="ARBA00022692"/>
    </source>
</evidence>
<dbReference type="Pfam" id="PF02163">
    <property type="entry name" value="Peptidase_M50"/>
    <property type="match status" value="1"/>
</dbReference>
<accession>A0A3B1CTI5</accession>
<dbReference type="CDD" id="cd06164">
    <property type="entry name" value="S2P-M50_SpoIVFB_CBS"/>
    <property type="match status" value="1"/>
</dbReference>